<name>A0A6A4QL16_LUPAL</name>
<gene>
    <name evidence="1" type="ORF">Lalb_Chr05g0225541</name>
</gene>
<evidence type="ECO:0000313" key="1">
    <source>
        <dbReference type="EMBL" id="KAE9614209.1"/>
    </source>
</evidence>
<comment type="caution">
    <text evidence="1">The sequence shown here is derived from an EMBL/GenBank/DDBJ whole genome shotgun (WGS) entry which is preliminary data.</text>
</comment>
<sequence length="78" mass="9017">MVGVGGVVCWTSLIRMLDMRLRFKCWSIVVWRKVGFSSIKMIMRVNTSFVLCWWRIVRTWVSLLNLGNVNLGPPLMGT</sequence>
<dbReference type="EMBL" id="WOCE01000005">
    <property type="protein sequence ID" value="KAE9614209.1"/>
    <property type="molecule type" value="Genomic_DNA"/>
</dbReference>
<accession>A0A6A4QL16</accession>
<dbReference type="Proteomes" id="UP000447434">
    <property type="component" value="Chromosome 5"/>
</dbReference>
<proteinExistence type="predicted"/>
<evidence type="ECO:0000313" key="2">
    <source>
        <dbReference type="Proteomes" id="UP000447434"/>
    </source>
</evidence>
<protein>
    <submittedName>
        <fullName evidence="1">Uncharacterized protein</fullName>
    </submittedName>
</protein>
<organism evidence="1 2">
    <name type="scientific">Lupinus albus</name>
    <name type="common">White lupine</name>
    <name type="synonym">Lupinus termis</name>
    <dbReference type="NCBI Taxonomy" id="3870"/>
    <lineage>
        <taxon>Eukaryota</taxon>
        <taxon>Viridiplantae</taxon>
        <taxon>Streptophyta</taxon>
        <taxon>Embryophyta</taxon>
        <taxon>Tracheophyta</taxon>
        <taxon>Spermatophyta</taxon>
        <taxon>Magnoliopsida</taxon>
        <taxon>eudicotyledons</taxon>
        <taxon>Gunneridae</taxon>
        <taxon>Pentapetalae</taxon>
        <taxon>rosids</taxon>
        <taxon>fabids</taxon>
        <taxon>Fabales</taxon>
        <taxon>Fabaceae</taxon>
        <taxon>Papilionoideae</taxon>
        <taxon>50 kb inversion clade</taxon>
        <taxon>genistoids sensu lato</taxon>
        <taxon>core genistoids</taxon>
        <taxon>Genisteae</taxon>
        <taxon>Lupinus</taxon>
    </lineage>
</organism>
<dbReference type="AlphaFoldDB" id="A0A6A4QL16"/>
<keyword evidence="2" id="KW-1185">Reference proteome</keyword>
<reference evidence="2" key="1">
    <citation type="journal article" date="2020" name="Nat. Commun.">
        <title>Genome sequence of the cluster root forming white lupin.</title>
        <authorList>
            <person name="Hufnagel B."/>
            <person name="Marques A."/>
            <person name="Soriano A."/>
            <person name="Marques L."/>
            <person name="Divol F."/>
            <person name="Doumas P."/>
            <person name="Sallet E."/>
            <person name="Mancinotti D."/>
            <person name="Carrere S."/>
            <person name="Marande W."/>
            <person name="Arribat S."/>
            <person name="Keller J."/>
            <person name="Huneau C."/>
            <person name="Blein T."/>
            <person name="Aime D."/>
            <person name="Laguerre M."/>
            <person name="Taylor J."/>
            <person name="Schubert V."/>
            <person name="Nelson M."/>
            <person name="Geu-Flores F."/>
            <person name="Crespi M."/>
            <person name="Gallardo-Guerrero K."/>
            <person name="Delaux P.-M."/>
            <person name="Salse J."/>
            <person name="Berges H."/>
            <person name="Guyot R."/>
            <person name="Gouzy J."/>
            <person name="Peret B."/>
        </authorList>
    </citation>
    <scope>NUCLEOTIDE SEQUENCE [LARGE SCALE GENOMIC DNA]</scope>
    <source>
        <strain evidence="2">cv. Amiga</strain>
    </source>
</reference>